<gene>
    <name evidence="2" type="ORF">IB286_05515</name>
</gene>
<keyword evidence="3" id="KW-1185">Reference proteome</keyword>
<reference evidence="2" key="1">
    <citation type="submission" date="2020-09" db="EMBL/GenBank/DDBJ databases">
        <authorList>
            <person name="Yoon J.-W."/>
        </authorList>
    </citation>
    <scope>NUCLEOTIDE SEQUENCE</scope>
    <source>
        <strain evidence="2">KMU-158</strain>
    </source>
</reference>
<protein>
    <recommendedName>
        <fullName evidence="4">Lipoprotein</fullName>
    </recommendedName>
</protein>
<evidence type="ECO:0000256" key="1">
    <source>
        <dbReference type="SAM" id="SignalP"/>
    </source>
</evidence>
<feature type="chain" id="PRO_5037242518" description="Lipoprotein" evidence="1">
    <location>
        <begin position="24"/>
        <end position="269"/>
    </location>
</feature>
<dbReference type="RefSeq" id="WP_190763306.1">
    <property type="nucleotide sequence ID" value="NZ_JACXLD010000002.1"/>
</dbReference>
<accession>A0A927BZI4</accession>
<name>A0A927BZI4_9GAMM</name>
<keyword evidence="1" id="KW-0732">Signal</keyword>
<comment type="caution">
    <text evidence="2">The sequence shown here is derived from an EMBL/GenBank/DDBJ whole genome shotgun (WGS) entry which is preliminary data.</text>
</comment>
<evidence type="ECO:0008006" key="4">
    <source>
        <dbReference type="Google" id="ProtNLM"/>
    </source>
</evidence>
<sequence>MKRSARLSILFFMLLLTACSSTTYNPTVFKYYMSDSAKTQPIKRVLLASVNVTGEPTRSILRDSDDKVDGMVADYLRENGFEIASQHHFNNAWQQALLTYGEFYDPTTGRVNREGWQKVMTATLQALQSQKDWDVILFTDLIEDDVQHSGGMKHYARWYGVTREPATQGGSTSVSVEFNWSQIIKAGSLMVTMFDRQGQPIFSSRGGIDTLYGIDTRKSQKGFVRRSKILNKSSYIEEGIQLAFHPFIKMDRYPAPPAEKTAEKIGKEA</sequence>
<dbReference type="Proteomes" id="UP000610558">
    <property type="component" value="Unassembled WGS sequence"/>
</dbReference>
<evidence type="ECO:0000313" key="2">
    <source>
        <dbReference type="EMBL" id="MBD2858463.1"/>
    </source>
</evidence>
<feature type="signal peptide" evidence="1">
    <location>
        <begin position="1"/>
        <end position="23"/>
    </location>
</feature>
<organism evidence="2 3">
    <name type="scientific">Spongiibacter pelagi</name>
    <dbReference type="NCBI Taxonomy" id="2760804"/>
    <lineage>
        <taxon>Bacteria</taxon>
        <taxon>Pseudomonadati</taxon>
        <taxon>Pseudomonadota</taxon>
        <taxon>Gammaproteobacteria</taxon>
        <taxon>Cellvibrionales</taxon>
        <taxon>Spongiibacteraceae</taxon>
        <taxon>Spongiibacter</taxon>
    </lineage>
</organism>
<dbReference type="AlphaFoldDB" id="A0A927BZI4"/>
<dbReference type="PROSITE" id="PS51257">
    <property type="entry name" value="PROKAR_LIPOPROTEIN"/>
    <property type="match status" value="1"/>
</dbReference>
<evidence type="ECO:0000313" key="3">
    <source>
        <dbReference type="Proteomes" id="UP000610558"/>
    </source>
</evidence>
<proteinExistence type="predicted"/>
<dbReference type="EMBL" id="JACXLD010000002">
    <property type="protein sequence ID" value="MBD2858463.1"/>
    <property type="molecule type" value="Genomic_DNA"/>
</dbReference>